<keyword evidence="4 9" id="KW-0269">Exonuclease</keyword>
<dbReference type="GO" id="GO:0004527">
    <property type="term" value="F:exonuclease activity"/>
    <property type="evidence" value="ECO:0007669"/>
    <property type="project" value="UniProtKB-KW"/>
</dbReference>
<evidence type="ECO:0000256" key="1">
    <source>
        <dbReference type="ARBA" id="ARBA00022722"/>
    </source>
</evidence>
<dbReference type="EC" id="3.1.12.1" evidence="9"/>
<dbReference type="NCBIfam" id="TIGR00372">
    <property type="entry name" value="cas4"/>
    <property type="match status" value="1"/>
</dbReference>
<keyword evidence="5 9" id="KW-0408">Iron</keyword>
<dbReference type="PANTHER" id="PTHR37168">
    <property type="entry name" value="CRISPR-ASSOCIATED EXONUCLEASE CAS4"/>
    <property type="match status" value="1"/>
</dbReference>
<accession>A0A1E5LG24</accession>
<dbReference type="Pfam" id="PF01930">
    <property type="entry name" value="Cas_Cas4"/>
    <property type="match status" value="1"/>
</dbReference>
<comment type="cofactor">
    <cofactor evidence="9">
        <name>Mg(2+)</name>
        <dbReference type="ChEBI" id="CHEBI:18420"/>
    </cofactor>
    <cofactor evidence="9">
        <name>Mn(2+)</name>
        <dbReference type="ChEBI" id="CHEBI:29035"/>
    </cofactor>
    <text evidence="9">Mg(2+) or Mn(2+) required for ssDNA cleavage activity.</text>
</comment>
<protein>
    <recommendedName>
        <fullName evidence="9">CRISPR-associated exonuclease Cas4</fullName>
        <ecNumber evidence="9">3.1.12.1</ecNumber>
    </recommendedName>
</protein>
<keyword evidence="12" id="KW-1185">Reference proteome</keyword>
<dbReference type="OrthoDB" id="9794720at2"/>
<evidence type="ECO:0000256" key="8">
    <source>
        <dbReference type="ARBA" id="ARBA00023211"/>
    </source>
</evidence>
<keyword evidence="3 9" id="KW-0378">Hydrolase</keyword>
<keyword evidence="1 9" id="KW-0540">Nuclease</keyword>
<evidence type="ECO:0000256" key="5">
    <source>
        <dbReference type="ARBA" id="ARBA00023004"/>
    </source>
</evidence>
<dbReference type="EMBL" id="MJEH01000018">
    <property type="protein sequence ID" value="OEH93024.1"/>
    <property type="molecule type" value="Genomic_DNA"/>
</dbReference>
<dbReference type="GO" id="GO:0051536">
    <property type="term" value="F:iron-sulfur cluster binding"/>
    <property type="evidence" value="ECO:0007669"/>
    <property type="project" value="UniProtKB-KW"/>
</dbReference>
<dbReference type="PANTHER" id="PTHR37168:SF1">
    <property type="entry name" value="CRISPR-ASSOCIATED EXONUCLEASE CAS4"/>
    <property type="match status" value="1"/>
</dbReference>
<evidence type="ECO:0000259" key="10">
    <source>
        <dbReference type="Pfam" id="PF01930"/>
    </source>
</evidence>
<keyword evidence="7 9" id="KW-0051">Antiviral defense</keyword>
<sequence>MQDKTIGGIDLHYLALCKRKLWLYTHNISMENESDRVLEGQVLHENAYKRLDSREVLIDNAFKIDMIDGEYVREVKLSSRMTKADRLQMLYYLYQLNLRGIQKKGLISYTKERRTEEILLGDEEKKEIEQAITEVHGVRNLPSPPSVIKLPYCRKCAYYSFCYSIEVSDDDA</sequence>
<keyword evidence="2 9" id="KW-0479">Metal-binding</keyword>
<evidence type="ECO:0000256" key="4">
    <source>
        <dbReference type="ARBA" id="ARBA00022839"/>
    </source>
</evidence>
<evidence type="ECO:0000256" key="6">
    <source>
        <dbReference type="ARBA" id="ARBA00023014"/>
    </source>
</evidence>
<keyword evidence="6 9" id="KW-0411">Iron-sulfur</keyword>
<evidence type="ECO:0000256" key="9">
    <source>
        <dbReference type="RuleBase" id="RU365022"/>
    </source>
</evidence>
<comment type="caution">
    <text evidence="11">The sequence shown here is derived from an EMBL/GenBank/DDBJ whole genome shotgun (WGS) entry which is preliminary data.</text>
</comment>
<dbReference type="GO" id="GO:0051607">
    <property type="term" value="P:defense response to virus"/>
    <property type="evidence" value="ECO:0007669"/>
    <property type="project" value="UniProtKB-KW"/>
</dbReference>
<evidence type="ECO:0000256" key="3">
    <source>
        <dbReference type="ARBA" id="ARBA00022801"/>
    </source>
</evidence>
<evidence type="ECO:0000256" key="2">
    <source>
        <dbReference type="ARBA" id="ARBA00022723"/>
    </source>
</evidence>
<gene>
    <name evidence="11" type="ORF">BFG57_13795</name>
</gene>
<comment type="similarity">
    <text evidence="9">Belongs to the CRISPR-associated exonuclease Cas4 family.</text>
</comment>
<reference evidence="11 12" key="1">
    <citation type="submission" date="2016-08" db="EMBL/GenBank/DDBJ databases">
        <title>Genome of Bacillus solimangrovi GH2-4.</title>
        <authorList>
            <person name="Lim S."/>
            <person name="Kim B.-C."/>
        </authorList>
    </citation>
    <scope>NUCLEOTIDE SEQUENCE [LARGE SCALE GENOMIC DNA]</scope>
    <source>
        <strain evidence="11 12">GH2-4</strain>
    </source>
</reference>
<name>A0A1E5LG24_9BACI</name>
<dbReference type="Gene3D" id="3.90.320.10">
    <property type="match status" value="1"/>
</dbReference>
<evidence type="ECO:0000256" key="7">
    <source>
        <dbReference type="ARBA" id="ARBA00023118"/>
    </source>
</evidence>
<comment type="function">
    <text evidence="9">CRISPR (clustered regularly interspaced short palindromic repeat) is an adaptive immune system that provides protection against mobile genetic elements (viruses, transposable elements and conjugative plasmids). CRISPR clusters contain sequences complementary to antecedent mobile elements and target invading nucleic acids. CRISPR clusters are transcribed and processed into CRISPR RNA (crRNA).</text>
</comment>
<dbReference type="InterPro" id="IPR022765">
    <property type="entry name" value="Dna2/Cas4_DUF83"/>
</dbReference>
<dbReference type="GO" id="GO:0046872">
    <property type="term" value="F:metal ion binding"/>
    <property type="evidence" value="ECO:0007669"/>
    <property type="project" value="UniProtKB-KW"/>
</dbReference>
<dbReference type="STRING" id="1305675.BFG57_13795"/>
<dbReference type="AlphaFoldDB" id="A0A1E5LG24"/>
<keyword evidence="8 9" id="KW-0464">Manganese</keyword>
<evidence type="ECO:0000313" key="11">
    <source>
        <dbReference type="EMBL" id="OEH93024.1"/>
    </source>
</evidence>
<dbReference type="InterPro" id="IPR013343">
    <property type="entry name" value="CRISPR-assoc_prot_Cas4"/>
</dbReference>
<feature type="domain" description="DUF83" evidence="10">
    <location>
        <begin position="8"/>
        <end position="163"/>
    </location>
</feature>
<dbReference type="Proteomes" id="UP000095209">
    <property type="component" value="Unassembled WGS sequence"/>
</dbReference>
<evidence type="ECO:0000313" key="12">
    <source>
        <dbReference type="Proteomes" id="UP000095209"/>
    </source>
</evidence>
<comment type="cofactor">
    <cofactor evidence="9">
        <name>iron-sulfur cluster</name>
        <dbReference type="ChEBI" id="CHEBI:30408"/>
    </cofactor>
</comment>
<organism evidence="11 12">
    <name type="scientific">Bacillus solimangrovi</name>
    <dbReference type="NCBI Taxonomy" id="1305675"/>
    <lineage>
        <taxon>Bacteria</taxon>
        <taxon>Bacillati</taxon>
        <taxon>Bacillota</taxon>
        <taxon>Bacilli</taxon>
        <taxon>Bacillales</taxon>
        <taxon>Bacillaceae</taxon>
        <taxon>Bacillus</taxon>
    </lineage>
</organism>
<dbReference type="InterPro" id="IPR011604">
    <property type="entry name" value="PDDEXK-like_dom_sf"/>
</dbReference>
<dbReference type="RefSeq" id="WP_069716925.1">
    <property type="nucleotide sequence ID" value="NZ_MJEH01000018.1"/>
</dbReference>
<proteinExistence type="inferred from homology"/>